<dbReference type="Gene3D" id="1.10.940.10">
    <property type="entry name" value="NusB-like"/>
    <property type="match status" value="1"/>
</dbReference>
<dbReference type="KEGG" id="hhg:XM38_016600"/>
<evidence type="ECO:0000256" key="4">
    <source>
        <dbReference type="ARBA" id="ARBA00022490"/>
    </source>
</evidence>
<feature type="domain" description="SAM-dependent MTase RsmB/NOP-type" evidence="15">
    <location>
        <begin position="209"/>
        <end position="483"/>
    </location>
</feature>
<dbReference type="AlphaFoldDB" id="A0A1Z3HK96"/>
<evidence type="ECO:0000259" key="15">
    <source>
        <dbReference type="PROSITE" id="PS51686"/>
    </source>
</evidence>
<dbReference type="SUPFAM" id="SSF48013">
    <property type="entry name" value="NusB-like"/>
    <property type="match status" value="1"/>
</dbReference>
<feature type="binding site" evidence="13">
    <location>
        <position position="324"/>
    </location>
    <ligand>
        <name>S-adenosyl-L-methionine</name>
        <dbReference type="ChEBI" id="CHEBI:59789"/>
    </ligand>
</feature>
<feature type="active site" description="Nucleophile" evidence="13">
    <location>
        <position position="421"/>
    </location>
</feature>
<keyword evidence="17" id="KW-1185">Reference proteome</keyword>
<dbReference type="Gene3D" id="3.30.70.1170">
    <property type="entry name" value="Sun protein, domain 3"/>
    <property type="match status" value="1"/>
</dbReference>
<dbReference type="EC" id="2.1.1.176" evidence="3"/>
<evidence type="ECO:0000256" key="12">
    <source>
        <dbReference type="ARBA" id="ARBA00047283"/>
    </source>
</evidence>
<dbReference type="CDD" id="cd02440">
    <property type="entry name" value="AdoMet_MTases"/>
    <property type="match status" value="1"/>
</dbReference>
<name>A0A1Z3HK96_9CYAN</name>
<dbReference type="InterPro" id="IPR004573">
    <property type="entry name" value="rRNA_ssu_MeTfrase_B"/>
</dbReference>
<evidence type="ECO:0000256" key="13">
    <source>
        <dbReference type="PROSITE-ProRule" id="PRU01023"/>
    </source>
</evidence>
<evidence type="ECO:0000256" key="8">
    <source>
        <dbReference type="ARBA" id="ARBA00022691"/>
    </source>
</evidence>
<dbReference type="GO" id="GO:0005737">
    <property type="term" value="C:cytoplasm"/>
    <property type="evidence" value="ECO:0007669"/>
    <property type="project" value="UniProtKB-SubCell"/>
</dbReference>
<dbReference type="InterPro" id="IPR006027">
    <property type="entry name" value="NusB_RsmB_TIM44"/>
</dbReference>
<accession>A0A1Z3HK96</accession>
<comment type="catalytic activity">
    <reaction evidence="12">
        <text>cytidine(967) in 16S rRNA + S-adenosyl-L-methionine = 5-methylcytidine(967) in 16S rRNA + S-adenosyl-L-homocysteine + H(+)</text>
        <dbReference type="Rhea" id="RHEA:42748"/>
        <dbReference type="Rhea" id="RHEA-COMP:10219"/>
        <dbReference type="Rhea" id="RHEA-COMP:10220"/>
        <dbReference type="ChEBI" id="CHEBI:15378"/>
        <dbReference type="ChEBI" id="CHEBI:57856"/>
        <dbReference type="ChEBI" id="CHEBI:59789"/>
        <dbReference type="ChEBI" id="CHEBI:74483"/>
        <dbReference type="ChEBI" id="CHEBI:82748"/>
        <dbReference type="EC" id="2.1.1.176"/>
    </reaction>
</comment>
<keyword evidence="8 13" id="KW-0949">S-adenosyl-L-methionine</keyword>
<keyword evidence="6 13" id="KW-0489">Methyltransferase</keyword>
<dbReference type="SUPFAM" id="SSF53335">
    <property type="entry name" value="S-adenosyl-L-methionine-dependent methyltransferases"/>
    <property type="match status" value="1"/>
</dbReference>
<evidence type="ECO:0000256" key="1">
    <source>
        <dbReference type="ARBA" id="ARBA00002724"/>
    </source>
</evidence>
<protein>
    <recommendedName>
        <fullName evidence="3">16S rRNA (cytosine(967)-C(5))-methyltransferase</fullName>
        <ecNumber evidence="3">2.1.1.176</ecNumber>
    </recommendedName>
    <alternativeName>
        <fullName evidence="10">16S rRNA m5C967 methyltransferase</fullName>
    </alternativeName>
    <alternativeName>
        <fullName evidence="11">rRNA (cytosine-C(5)-)-methyltransferase RsmB</fullName>
    </alternativeName>
</protein>
<dbReference type="Gene3D" id="3.40.50.150">
    <property type="entry name" value="Vaccinia Virus protein VP39"/>
    <property type="match status" value="1"/>
</dbReference>
<keyword evidence="9 13" id="KW-0694">RNA-binding</keyword>
<evidence type="ECO:0000256" key="2">
    <source>
        <dbReference type="ARBA" id="ARBA00004496"/>
    </source>
</evidence>
<dbReference type="InterPro" id="IPR049560">
    <property type="entry name" value="MeTrfase_RsmB-F_NOP2_cat"/>
</dbReference>
<sequence>MSPSFFKELILKPVQPSAGAHRRSPKEALNLTPSRGTQSSPLDARQLAFQSLRAIYSGAYADVALHRALTTKGLAELDRHLVTELVYGCVRRQRTLDALIDQLGRKPAQQQPPELRIILHLGFYQLRYLDHIPASAAVNTSVNLAKQNGYSRLSGVVNGILRGYARQQPHDPLQLPTDPIQACAVDYSFPDWMMRLWWQQLGSDEARQLCDWLNQPPHIDLRINPLKTSLEAVEVAFQTAGIETVRLPGLPQALRLRHHQGSIPKLPGYDQGWWMVQDSSGQLVGQLLAPQAGQVVIDACAAPGGKATHLAELMQDQGQIWACDRTGSRLRKIQQNARRLGLTAIKTYTGDSRHQPKFHGQADRVLVDAPCSGLGTLHRHADARWRQTPETIQDLSQLQQDLLTEAARWLQPTGRLVYATCTLHPAENEAIVEQFLQTHPDWQIEPPSWEIAAVAAVAPQGWVKVWPHRHHMDGFFMVALERRAA</sequence>
<gene>
    <name evidence="16" type="primary">rsmB</name>
    <name evidence="16" type="ORF">XM38_016600</name>
</gene>
<dbReference type="Proteomes" id="UP000191901">
    <property type="component" value="Chromosome"/>
</dbReference>
<dbReference type="Pfam" id="PF22458">
    <property type="entry name" value="RsmF-B_ferredox"/>
    <property type="match status" value="1"/>
</dbReference>
<dbReference type="PANTHER" id="PTHR22807:SF53">
    <property type="entry name" value="RIBOSOMAL RNA SMALL SUBUNIT METHYLTRANSFERASE B-RELATED"/>
    <property type="match status" value="1"/>
</dbReference>
<dbReference type="GO" id="GO:0006355">
    <property type="term" value="P:regulation of DNA-templated transcription"/>
    <property type="evidence" value="ECO:0007669"/>
    <property type="project" value="InterPro"/>
</dbReference>
<dbReference type="PRINTS" id="PR02008">
    <property type="entry name" value="RCMTFAMILY"/>
</dbReference>
<evidence type="ECO:0000256" key="7">
    <source>
        <dbReference type="ARBA" id="ARBA00022679"/>
    </source>
</evidence>
<evidence type="ECO:0000256" key="6">
    <source>
        <dbReference type="ARBA" id="ARBA00022603"/>
    </source>
</evidence>
<dbReference type="InterPro" id="IPR001678">
    <property type="entry name" value="MeTrfase_RsmB-F_NOP2_dom"/>
</dbReference>
<evidence type="ECO:0000256" key="10">
    <source>
        <dbReference type="ARBA" id="ARBA00030399"/>
    </source>
</evidence>
<evidence type="ECO:0000313" key="16">
    <source>
        <dbReference type="EMBL" id="ASC70715.1"/>
    </source>
</evidence>
<feature type="binding site" evidence="13">
    <location>
        <position position="351"/>
    </location>
    <ligand>
        <name>S-adenosyl-L-methionine</name>
        <dbReference type="ChEBI" id="CHEBI:59789"/>
    </ligand>
</feature>
<dbReference type="NCBIfam" id="TIGR00563">
    <property type="entry name" value="rsmB"/>
    <property type="match status" value="1"/>
</dbReference>
<dbReference type="Pfam" id="PF01029">
    <property type="entry name" value="NusB"/>
    <property type="match status" value="1"/>
</dbReference>
<dbReference type="InterPro" id="IPR035926">
    <property type="entry name" value="NusB-like_sf"/>
</dbReference>
<proteinExistence type="inferred from homology"/>
<dbReference type="InterPro" id="IPR054728">
    <property type="entry name" value="RsmB-like_ferredoxin"/>
</dbReference>
<dbReference type="Pfam" id="PF01189">
    <property type="entry name" value="Methyltr_RsmB-F"/>
    <property type="match status" value="1"/>
</dbReference>
<dbReference type="InterPro" id="IPR023267">
    <property type="entry name" value="RCMT"/>
</dbReference>
<evidence type="ECO:0000256" key="9">
    <source>
        <dbReference type="ARBA" id="ARBA00022884"/>
    </source>
</evidence>
<comment type="similarity">
    <text evidence="13">Belongs to the class I-like SAM-binding methyltransferase superfamily. RsmB/NOP family.</text>
</comment>
<dbReference type="InterPro" id="IPR029063">
    <property type="entry name" value="SAM-dependent_MTases_sf"/>
</dbReference>
<keyword evidence="4" id="KW-0963">Cytoplasm</keyword>
<evidence type="ECO:0000313" key="17">
    <source>
        <dbReference type="Proteomes" id="UP000191901"/>
    </source>
</evidence>
<dbReference type="GO" id="GO:0008649">
    <property type="term" value="F:rRNA methyltransferase activity"/>
    <property type="evidence" value="ECO:0007669"/>
    <property type="project" value="InterPro"/>
</dbReference>
<evidence type="ECO:0000256" key="3">
    <source>
        <dbReference type="ARBA" id="ARBA00012140"/>
    </source>
</evidence>
<dbReference type="NCBIfam" id="NF011494">
    <property type="entry name" value="PRK14902.1"/>
    <property type="match status" value="1"/>
</dbReference>
<dbReference type="FunFam" id="3.40.50.150:FF:000257">
    <property type="entry name" value="16S rRNA methyltransferase"/>
    <property type="match status" value="1"/>
</dbReference>
<feature type="binding site" evidence="13">
    <location>
        <position position="368"/>
    </location>
    <ligand>
        <name>S-adenosyl-L-methionine</name>
        <dbReference type="ChEBI" id="CHEBI:59789"/>
    </ligand>
</feature>
<keyword evidence="7 13" id="KW-0808">Transferase</keyword>
<dbReference type="PANTHER" id="PTHR22807">
    <property type="entry name" value="NOP2 YEAST -RELATED NOL1/NOP2/FMU SUN DOMAIN-CONTAINING"/>
    <property type="match status" value="1"/>
</dbReference>
<keyword evidence="5" id="KW-0698">rRNA processing</keyword>
<dbReference type="STRING" id="1641165.XM38_03830"/>
<dbReference type="EMBL" id="CP021983">
    <property type="protein sequence ID" value="ASC70715.1"/>
    <property type="molecule type" value="Genomic_DNA"/>
</dbReference>
<feature type="region of interest" description="Disordered" evidence="14">
    <location>
        <begin position="16"/>
        <end position="42"/>
    </location>
</feature>
<reference evidence="16 17" key="1">
    <citation type="journal article" date="2016" name="Biochim. Biophys. Acta">
        <title>Characterization of red-shifted phycobilisomes isolated from the chlorophyll f-containing cyanobacterium Halomicronema hongdechloris.</title>
        <authorList>
            <person name="Li Y."/>
            <person name="Lin Y."/>
            <person name="Garvey C.J."/>
            <person name="Birch D."/>
            <person name="Corkery R.W."/>
            <person name="Loughlin P.C."/>
            <person name="Scheer H."/>
            <person name="Willows R.D."/>
            <person name="Chen M."/>
        </authorList>
    </citation>
    <scope>NUCLEOTIDE SEQUENCE [LARGE SCALE GENOMIC DNA]</scope>
    <source>
        <strain evidence="16 17">C2206</strain>
    </source>
</reference>
<evidence type="ECO:0000256" key="5">
    <source>
        <dbReference type="ARBA" id="ARBA00022552"/>
    </source>
</evidence>
<dbReference type="GO" id="GO:0003723">
    <property type="term" value="F:RNA binding"/>
    <property type="evidence" value="ECO:0007669"/>
    <property type="project" value="UniProtKB-UniRule"/>
</dbReference>
<organism evidence="16 17">
    <name type="scientific">Halomicronema hongdechloris C2206</name>
    <dbReference type="NCBI Taxonomy" id="1641165"/>
    <lineage>
        <taxon>Bacteria</taxon>
        <taxon>Bacillati</taxon>
        <taxon>Cyanobacteriota</taxon>
        <taxon>Cyanophyceae</taxon>
        <taxon>Nodosilineales</taxon>
        <taxon>Nodosilineaceae</taxon>
        <taxon>Halomicronema</taxon>
    </lineage>
</organism>
<evidence type="ECO:0000256" key="11">
    <source>
        <dbReference type="ARBA" id="ARBA00031088"/>
    </source>
</evidence>
<comment type="function">
    <text evidence="1">Specifically methylates the cytosine at position 967 (m5C967) of 16S rRNA.</text>
</comment>
<dbReference type="NCBIfam" id="NF011493">
    <property type="entry name" value="PRK14901.1"/>
    <property type="match status" value="1"/>
</dbReference>
<evidence type="ECO:0000256" key="14">
    <source>
        <dbReference type="SAM" id="MobiDB-lite"/>
    </source>
</evidence>
<dbReference type="PROSITE" id="PS51686">
    <property type="entry name" value="SAM_MT_RSMB_NOP"/>
    <property type="match status" value="1"/>
</dbReference>
<comment type="subcellular location">
    <subcellularLocation>
        <location evidence="2">Cytoplasm</location>
    </subcellularLocation>
</comment>
<feature type="compositionally biased region" description="Polar residues" evidence="14">
    <location>
        <begin position="31"/>
        <end position="41"/>
    </location>
</feature>
<feature type="binding site" evidence="13">
    <location>
        <begin position="300"/>
        <end position="306"/>
    </location>
    <ligand>
        <name>S-adenosyl-L-methionine</name>
        <dbReference type="ChEBI" id="CHEBI:59789"/>
    </ligand>
</feature>